<evidence type="ECO:0000256" key="7">
    <source>
        <dbReference type="ARBA" id="ARBA00023136"/>
    </source>
</evidence>
<accession>X1G6K8</accession>
<dbReference type="Gene3D" id="3.10.650.10">
    <property type="entry name" value="MalF N-terminal region-like"/>
    <property type="match status" value="1"/>
</dbReference>
<feature type="domain" description="ABC transmembrane type-1" evidence="9">
    <location>
        <begin position="207"/>
        <end position="431"/>
    </location>
</feature>
<keyword evidence="2" id="KW-0813">Transport</keyword>
<evidence type="ECO:0000256" key="5">
    <source>
        <dbReference type="ARBA" id="ARBA00022692"/>
    </source>
</evidence>
<keyword evidence="5 8" id="KW-0812">Transmembrane</keyword>
<dbReference type="InterPro" id="IPR047103">
    <property type="entry name" value="MalF_P2_sf"/>
</dbReference>
<dbReference type="Gene3D" id="2.40.430.10">
    <property type="entry name" value="D-maltodextrin-binding protein, MBP"/>
    <property type="match status" value="1"/>
</dbReference>
<evidence type="ECO:0000256" key="8">
    <source>
        <dbReference type="SAM" id="Phobius"/>
    </source>
</evidence>
<dbReference type="InterPro" id="IPR000515">
    <property type="entry name" value="MetI-like"/>
</dbReference>
<name>X1G6K8_9ZZZZ</name>
<dbReference type="NCBIfam" id="NF008232">
    <property type="entry name" value="PRK10999.1"/>
    <property type="match status" value="1"/>
</dbReference>
<evidence type="ECO:0000313" key="10">
    <source>
        <dbReference type="EMBL" id="GAH28643.1"/>
    </source>
</evidence>
<evidence type="ECO:0000259" key="9">
    <source>
        <dbReference type="PROSITE" id="PS50928"/>
    </source>
</evidence>
<feature type="transmembrane region" description="Helical" evidence="8">
    <location>
        <begin position="343"/>
        <end position="362"/>
    </location>
</feature>
<dbReference type="CDD" id="cd06261">
    <property type="entry name" value="TM_PBP2"/>
    <property type="match status" value="1"/>
</dbReference>
<dbReference type="Pfam" id="PF00528">
    <property type="entry name" value="BPD_transp_1"/>
    <property type="match status" value="1"/>
</dbReference>
<comment type="subcellular location">
    <subcellularLocation>
        <location evidence="1">Cell membrane</location>
        <topology evidence="1">Multi-pass membrane protein</topology>
    </subcellularLocation>
</comment>
<dbReference type="PANTHER" id="PTHR47314">
    <property type="entry name" value="MALTOSE/MALTODEXTRIN TRANSPORT SYSTEM PERMEASE PROTEIN MALF"/>
    <property type="match status" value="1"/>
</dbReference>
<evidence type="ECO:0000256" key="6">
    <source>
        <dbReference type="ARBA" id="ARBA00022989"/>
    </source>
</evidence>
<feature type="transmembrane region" description="Helical" evidence="8">
    <location>
        <begin position="206"/>
        <end position="233"/>
    </location>
</feature>
<evidence type="ECO:0000256" key="4">
    <source>
        <dbReference type="ARBA" id="ARBA00022597"/>
    </source>
</evidence>
<dbReference type="PANTHER" id="PTHR47314:SF1">
    <property type="entry name" value="MALTOSE_MALTODEXTRIN TRANSPORT SYSTEM PERMEASE PROTEIN MALF"/>
    <property type="match status" value="1"/>
</dbReference>
<dbReference type="SUPFAM" id="SSF161098">
    <property type="entry name" value="MetI-like"/>
    <property type="match status" value="1"/>
</dbReference>
<dbReference type="Pfam" id="PF16296">
    <property type="entry name" value="TM_PBP2_N"/>
    <property type="match status" value="1"/>
</dbReference>
<sequence length="445" mass="51015">MVIYPIFYTIFVSFTNYGTGHILSKEQVIEQFENQYYLSEDSATYTYQAFKNNYGDLKVILYSLNDESYLCENEKKIIKVNLSDSRFIDIDKDGIIDQFDGYKKLDKIQIIQSLNELQNLIFKKDEYFIKLVSLTEFKVYSKKYQFDSLEDRLLDLKNGIIYYPIEGYFVSEQGERLAPGFRVSIGFKNFIRLIKSPQISNPFLRVFGWTFLWAFLSVITTFALGLTLAIVLNDPYLKLRKIYRTLLILPYSIPAFISCLIWRGFFNTEVGIVNRILNNYFQVIIPWLQDPIWAKVALVIVNLWLGFPYMMIITLGALQSIPFELGEAASIDGASRWQQFKNITFPLLLVSLAPLLIGSFAFNFNNFNVIYLVTQGRPAIPGAGTPAGSTDILISYTYRLAFEGVRGNQWGLASAVSLIIFIIVAIISAIGFRYTKALEEISKNV</sequence>
<feature type="transmembrane region" description="Helical" evidence="8">
    <location>
        <begin position="296"/>
        <end position="318"/>
    </location>
</feature>
<keyword evidence="6 8" id="KW-1133">Transmembrane helix</keyword>
<dbReference type="GO" id="GO:0042956">
    <property type="term" value="P:maltodextrin transmembrane transport"/>
    <property type="evidence" value="ECO:0007669"/>
    <property type="project" value="TreeGrafter"/>
</dbReference>
<keyword evidence="7 8" id="KW-0472">Membrane</keyword>
<proteinExistence type="predicted"/>
<dbReference type="GO" id="GO:1990060">
    <property type="term" value="C:maltose transport complex"/>
    <property type="evidence" value="ECO:0007669"/>
    <property type="project" value="TreeGrafter"/>
</dbReference>
<feature type="transmembrane region" description="Helical" evidence="8">
    <location>
        <begin position="245"/>
        <end position="265"/>
    </location>
</feature>
<keyword evidence="4" id="KW-0762">Sugar transport</keyword>
<comment type="caution">
    <text evidence="10">The sequence shown here is derived from an EMBL/GenBank/DDBJ whole genome shotgun (WGS) entry which is preliminary data.</text>
</comment>
<evidence type="ECO:0000256" key="1">
    <source>
        <dbReference type="ARBA" id="ARBA00004651"/>
    </source>
</evidence>
<keyword evidence="3" id="KW-1003">Cell membrane</keyword>
<reference evidence="10" key="1">
    <citation type="journal article" date="2014" name="Front. Microbiol.">
        <title>High frequency of phylogenetically diverse reductive dehalogenase-homologous genes in deep subseafloor sedimentary metagenomes.</title>
        <authorList>
            <person name="Kawai M."/>
            <person name="Futagami T."/>
            <person name="Toyoda A."/>
            <person name="Takaki Y."/>
            <person name="Nishi S."/>
            <person name="Hori S."/>
            <person name="Arai W."/>
            <person name="Tsubouchi T."/>
            <person name="Morono Y."/>
            <person name="Uchiyama I."/>
            <person name="Ito T."/>
            <person name="Fujiyama A."/>
            <person name="Inagaki F."/>
            <person name="Takami H."/>
        </authorList>
    </citation>
    <scope>NUCLEOTIDE SEQUENCE</scope>
    <source>
        <strain evidence="10">Expedition CK06-06</strain>
    </source>
</reference>
<dbReference type="InterPro" id="IPR035906">
    <property type="entry name" value="MetI-like_sf"/>
</dbReference>
<dbReference type="AlphaFoldDB" id="X1G6K8"/>
<dbReference type="Gene3D" id="1.10.3720.10">
    <property type="entry name" value="MetI-like"/>
    <property type="match status" value="1"/>
</dbReference>
<dbReference type="InterPro" id="IPR032550">
    <property type="entry name" value="TM_PBP2_N"/>
</dbReference>
<dbReference type="GO" id="GO:0015423">
    <property type="term" value="F:ABC-type maltose transporter activity"/>
    <property type="evidence" value="ECO:0007669"/>
    <property type="project" value="TreeGrafter"/>
</dbReference>
<dbReference type="PROSITE" id="PS50928">
    <property type="entry name" value="ABC_TM1"/>
    <property type="match status" value="1"/>
</dbReference>
<dbReference type="EMBL" id="BARU01000191">
    <property type="protein sequence ID" value="GAH28643.1"/>
    <property type="molecule type" value="Genomic_DNA"/>
</dbReference>
<organism evidence="10">
    <name type="scientific">marine sediment metagenome</name>
    <dbReference type="NCBI Taxonomy" id="412755"/>
    <lineage>
        <taxon>unclassified sequences</taxon>
        <taxon>metagenomes</taxon>
        <taxon>ecological metagenomes</taxon>
    </lineage>
</organism>
<evidence type="ECO:0000256" key="2">
    <source>
        <dbReference type="ARBA" id="ARBA00022448"/>
    </source>
</evidence>
<protein>
    <recommendedName>
        <fullName evidence="9">ABC transmembrane type-1 domain-containing protein</fullName>
    </recommendedName>
</protein>
<dbReference type="SUPFAM" id="SSF160964">
    <property type="entry name" value="MalF N-terminal region-like"/>
    <property type="match status" value="1"/>
</dbReference>
<gene>
    <name evidence="10" type="ORF">S03H2_00797</name>
</gene>
<evidence type="ECO:0000256" key="3">
    <source>
        <dbReference type="ARBA" id="ARBA00022475"/>
    </source>
</evidence>
<feature type="transmembrane region" description="Helical" evidence="8">
    <location>
        <begin position="410"/>
        <end position="432"/>
    </location>
</feature>